<name>A0A2N3VEB8_9NOCA</name>
<keyword evidence="2" id="KW-1185">Reference proteome</keyword>
<reference evidence="1 2" key="1">
    <citation type="submission" date="2017-12" db="EMBL/GenBank/DDBJ databases">
        <title>Sequencing the genomes of 1000 Actinobacteria strains.</title>
        <authorList>
            <person name="Klenk H.-P."/>
        </authorList>
    </citation>
    <scope>NUCLEOTIDE SEQUENCE [LARGE SCALE GENOMIC DNA]</scope>
    <source>
        <strain evidence="1 2">DSM 44489</strain>
    </source>
</reference>
<proteinExistence type="predicted"/>
<organism evidence="1 2">
    <name type="scientific">Nocardia fluminea</name>
    <dbReference type="NCBI Taxonomy" id="134984"/>
    <lineage>
        <taxon>Bacteria</taxon>
        <taxon>Bacillati</taxon>
        <taxon>Actinomycetota</taxon>
        <taxon>Actinomycetes</taxon>
        <taxon>Mycobacteriales</taxon>
        <taxon>Nocardiaceae</taxon>
        <taxon>Nocardia</taxon>
    </lineage>
</organism>
<accession>A0A2N3VEB8</accession>
<evidence type="ECO:0000313" key="1">
    <source>
        <dbReference type="EMBL" id="PKV79938.1"/>
    </source>
</evidence>
<comment type="caution">
    <text evidence="1">The sequence shown here is derived from an EMBL/GenBank/DDBJ whole genome shotgun (WGS) entry which is preliminary data.</text>
</comment>
<gene>
    <name evidence="1" type="ORF">ATK86_4354</name>
</gene>
<dbReference type="EMBL" id="PJMW01000002">
    <property type="protein sequence ID" value="PKV79938.1"/>
    <property type="molecule type" value="Genomic_DNA"/>
</dbReference>
<sequence length="155" mass="16682">MKAGALLVAVLAGLGITTYLMRTESPVAQPKTNTVLSIGLHPGAVDYTRYPQLDEATLTARITAGETALREAGFDLVSCQVPADPDAAEAVLRECVADRDFRAAMIGAGVRMAPEHTVLFERLINVASDLVPGIRFCFNTSPESTIDALRRWVRP</sequence>
<protein>
    <submittedName>
        <fullName evidence="1">Uncharacterized protein</fullName>
    </submittedName>
</protein>
<dbReference type="Proteomes" id="UP000233766">
    <property type="component" value="Unassembled WGS sequence"/>
</dbReference>
<evidence type="ECO:0000313" key="2">
    <source>
        <dbReference type="Proteomes" id="UP000233766"/>
    </source>
</evidence>
<dbReference type="AlphaFoldDB" id="A0A2N3VEB8"/>